<keyword evidence="2" id="KW-1185">Reference proteome</keyword>
<evidence type="ECO:0008006" key="3">
    <source>
        <dbReference type="Google" id="ProtNLM"/>
    </source>
</evidence>
<dbReference type="PANTHER" id="PTHR19288">
    <property type="entry name" value="4-NITROPHENYLPHOSPHATASE-RELATED"/>
    <property type="match status" value="1"/>
</dbReference>
<dbReference type="SUPFAM" id="SSF56784">
    <property type="entry name" value="HAD-like"/>
    <property type="match status" value="1"/>
</dbReference>
<dbReference type="InterPro" id="IPR023214">
    <property type="entry name" value="HAD_sf"/>
</dbReference>
<proteinExistence type="predicted"/>
<dbReference type="Gene3D" id="3.40.50.1000">
    <property type="entry name" value="HAD superfamily/HAD-like"/>
    <property type="match status" value="1"/>
</dbReference>
<dbReference type="InterPro" id="IPR027706">
    <property type="entry name" value="PGP_Pase"/>
</dbReference>
<dbReference type="InterPro" id="IPR036412">
    <property type="entry name" value="HAD-like_sf"/>
</dbReference>
<dbReference type="HOGENOM" id="CLU_056221_3_1_1"/>
<dbReference type="KEGG" id="atr:18443223"/>
<dbReference type="GO" id="GO:0046839">
    <property type="term" value="P:phospholipid dephosphorylation"/>
    <property type="evidence" value="ECO:0007669"/>
    <property type="project" value="EnsemblPlants"/>
</dbReference>
<dbReference type="InterPro" id="IPR010021">
    <property type="entry name" value="PGPP1/Gep4"/>
</dbReference>
<dbReference type="EMBL" id="KI392518">
    <property type="protein sequence ID" value="ERN14944.1"/>
    <property type="molecule type" value="Genomic_DNA"/>
</dbReference>
<reference evidence="2" key="1">
    <citation type="journal article" date="2013" name="Science">
        <title>The Amborella genome and the evolution of flowering plants.</title>
        <authorList>
            <consortium name="Amborella Genome Project"/>
        </authorList>
    </citation>
    <scope>NUCLEOTIDE SEQUENCE [LARGE SCALE GENOMIC DNA]</scope>
</reference>
<dbReference type="eggNOG" id="KOG2961">
    <property type="taxonomic scope" value="Eukaryota"/>
</dbReference>
<dbReference type="GO" id="GO:0006655">
    <property type="term" value="P:phosphatidylglycerol biosynthetic process"/>
    <property type="evidence" value="ECO:0007669"/>
    <property type="project" value="EnsemblPlants"/>
</dbReference>
<dbReference type="AlphaFoldDB" id="U5CXR3"/>
<dbReference type="Pfam" id="PF09419">
    <property type="entry name" value="PGP_phosphatase"/>
    <property type="match status" value="1"/>
</dbReference>
<dbReference type="GO" id="GO:0009658">
    <property type="term" value="P:chloroplast organization"/>
    <property type="evidence" value="ECO:0007669"/>
    <property type="project" value="EnsemblPlants"/>
</dbReference>
<sequence length="247" mass="27292">MSSKAPDTPTVTTLMVTSPLSKPLLPKPIWAKLGQRLNVAGMLSFLAVILRDQEMALPHLRAQDLRWVNWAELKRQGFEGVVLDKDNTLTAPYSFSLWPGLGSSLDQCKSVFKGKVALFSNSSGLLEYDSDGSEAKALEKLLGVHVIRHGTKKPAGTAEEIEKYFNCEASQLVMVGDRYFTDVVFGNRNGFLTILTQPLSLAEEPLVVKQVRKLEAALVSSWYQKGLQPRKHSRLSDESCCVQDPAS</sequence>
<dbReference type="GO" id="GO:0016791">
    <property type="term" value="F:phosphatase activity"/>
    <property type="evidence" value="ECO:0000318"/>
    <property type="project" value="GO_Central"/>
</dbReference>
<protein>
    <recommendedName>
        <fullName evidence="3">Phosphatidylglycerophosphatase</fullName>
    </recommendedName>
</protein>
<dbReference type="NCBIfam" id="TIGR01668">
    <property type="entry name" value="YqeG_hyp_ppase"/>
    <property type="match status" value="1"/>
</dbReference>
<dbReference type="GO" id="GO:0010027">
    <property type="term" value="P:thylakoid membrane organization"/>
    <property type="evidence" value="ECO:0007669"/>
    <property type="project" value="EnsemblPlants"/>
</dbReference>
<dbReference type="Gramene" id="ERN14944">
    <property type="protein sequence ID" value="ERN14944"/>
    <property type="gene ID" value="AMTR_s00032p00201850"/>
</dbReference>
<name>U5CXR3_AMBTC</name>
<organism evidence="1 2">
    <name type="scientific">Amborella trichopoda</name>
    <dbReference type="NCBI Taxonomy" id="13333"/>
    <lineage>
        <taxon>Eukaryota</taxon>
        <taxon>Viridiplantae</taxon>
        <taxon>Streptophyta</taxon>
        <taxon>Embryophyta</taxon>
        <taxon>Tracheophyta</taxon>
        <taxon>Spermatophyta</taxon>
        <taxon>Magnoliopsida</taxon>
        <taxon>Amborellales</taxon>
        <taxon>Amborellaceae</taxon>
        <taxon>Amborella</taxon>
    </lineage>
</organism>
<dbReference type="FunFam" id="3.40.50.1000:FF:000148">
    <property type="entry name" value="Haloacid dehalogenase superfamily protein"/>
    <property type="match status" value="1"/>
</dbReference>
<accession>U5CXR3</accession>
<gene>
    <name evidence="1" type="ORF">AMTR_s00032p00201850</name>
</gene>
<dbReference type="PANTHER" id="PTHR19288:SF25">
    <property type="entry name" value="PHOSPHATIDYLGLYCEROPHOSPHATASE GEP4, MITOCHONDRIAL"/>
    <property type="match status" value="1"/>
</dbReference>
<evidence type="ECO:0000313" key="1">
    <source>
        <dbReference type="EMBL" id="ERN14944.1"/>
    </source>
</evidence>
<dbReference type="GO" id="GO:0005737">
    <property type="term" value="C:cytoplasm"/>
    <property type="evidence" value="ECO:0000318"/>
    <property type="project" value="GO_Central"/>
</dbReference>
<dbReference type="Proteomes" id="UP000017836">
    <property type="component" value="Unassembled WGS sequence"/>
</dbReference>
<dbReference type="GO" id="GO:0009507">
    <property type="term" value="C:chloroplast"/>
    <property type="evidence" value="ECO:0007669"/>
    <property type="project" value="EnsemblPlants"/>
</dbReference>
<dbReference type="NCBIfam" id="TIGR01662">
    <property type="entry name" value="HAD-SF-IIIA"/>
    <property type="match status" value="1"/>
</dbReference>
<evidence type="ECO:0000313" key="2">
    <source>
        <dbReference type="Proteomes" id="UP000017836"/>
    </source>
</evidence>
<dbReference type="GO" id="GO:0015979">
    <property type="term" value="P:photosynthesis"/>
    <property type="evidence" value="ECO:0007669"/>
    <property type="project" value="EnsemblPlants"/>
</dbReference>
<dbReference type="GO" id="GO:0048364">
    <property type="term" value="P:root development"/>
    <property type="evidence" value="ECO:0007669"/>
    <property type="project" value="EnsemblPlants"/>
</dbReference>
<dbReference type="InterPro" id="IPR006549">
    <property type="entry name" value="HAD-SF_hydro_IIIA"/>
</dbReference>
<dbReference type="OMA" id="NIRYINW"/>
<dbReference type="STRING" id="13333.U5CXR3"/>
<dbReference type="GO" id="GO:0005739">
    <property type="term" value="C:mitochondrion"/>
    <property type="evidence" value="ECO:0007669"/>
    <property type="project" value="EnsemblPlants"/>
</dbReference>
<dbReference type="OrthoDB" id="198652at2759"/>
<dbReference type="GO" id="GO:0008962">
    <property type="term" value="F:phosphatidylglycerophosphatase activity"/>
    <property type="evidence" value="ECO:0007669"/>
    <property type="project" value="EnsemblPlants"/>
</dbReference>